<organism evidence="7 8">
    <name type="scientific">Daphnia sinensis</name>
    <dbReference type="NCBI Taxonomy" id="1820382"/>
    <lineage>
        <taxon>Eukaryota</taxon>
        <taxon>Metazoa</taxon>
        <taxon>Ecdysozoa</taxon>
        <taxon>Arthropoda</taxon>
        <taxon>Crustacea</taxon>
        <taxon>Branchiopoda</taxon>
        <taxon>Diplostraca</taxon>
        <taxon>Cladocera</taxon>
        <taxon>Anomopoda</taxon>
        <taxon>Daphniidae</taxon>
        <taxon>Daphnia</taxon>
        <taxon>Daphnia similis group</taxon>
    </lineage>
</organism>
<feature type="domain" description="Cell morphogenesis central region" evidence="5">
    <location>
        <begin position="2234"/>
        <end position="2332"/>
    </location>
</feature>
<feature type="compositionally biased region" description="Low complexity" evidence="1">
    <location>
        <begin position="2844"/>
        <end position="2861"/>
    </location>
</feature>
<feature type="region of interest" description="Disordered" evidence="1">
    <location>
        <begin position="2801"/>
        <end position="2861"/>
    </location>
</feature>
<evidence type="ECO:0000313" key="7">
    <source>
        <dbReference type="EMBL" id="KAI9552799.1"/>
    </source>
</evidence>
<evidence type="ECO:0000259" key="4">
    <source>
        <dbReference type="Pfam" id="PF14225"/>
    </source>
</evidence>
<evidence type="ECO:0000313" key="8">
    <source>
        <dbReference type="Proteomes" id="UP000820818"/>
    </source>
</evidence>
<feature type="region of interest" description="Disordered" evidence="1">
    <location>
        <begin position="2203"/>
        <end position="2222"/>
    </location>
</feature>
<dbReference type="InterPro" id="IPR029473">
    <property type="entry name" value="MOR2-PAG1_mid"/>
</dbReference>
<dbReference type="Pfam" id="PF19421">
    <property type="entry name" value="Fry_C"/>
    <property type="match status" value="2"/>
</dbReference>
<feature type="domain" description="Cell morphogenesis central region" evidence="5">
    <location>
        <begin position="2084"/>
        <end position="2154"/>
    </location>
</feature>
<protein>
    <recommendedName>
        <fullName evidence="9">Protein furry</fullName>
    </recommendedName>
</protein>
<feature type="domain" description="Protein furry C-terminal" evidence="6">
    <location>
        <begin position="2782"/>
        <end position="3012"/>
    </location>
</feature>
<feature type="compositionally biased region" description="Low complexity" evidence="1">
    <location>
        <begin position="3042"/>
        <end position="3061"/>
    </location>
</feature>
<feature type="domain" description="Protein furry C-terminal" evidence="6">
    <location>
        <begin position="3083"/>
        <end position="3397"/>
    </location>
</feature>
<dbReference type="GO" id="GO:0031175">
    <property type="term" value="P:neuron projection development"/>
    <property type="evidence" value="ECO:0007669"/>
    <property type="project" value="TreeGrafter"/>
</dbReference>
<evidence type="ECO:0008006" key="9">
    <source>
        <dbReference type="Google" id="ProtNLM"/>
    </source>
</evidence>
<feature type="compositionally biased region" description="Acidic residues" evidence="1">
    <location>
        <begin position="2210"/>
        <end position="2222"/>
    </location>
</feature>
<feature type="region of interest" description="Disordered" evidence="1">
    <location>
        <begin position="3042"/>
        <end position="3067"/>
    </location>
</feature>
<dbReference type="GO" id="GO:0000902">
    <property type="term" value="P:cell morphogenesis"/>
    <property type="evidence" value="ECO:0007669"/>
    <property type="project" value="InterPro"/>
</dbReference>
<gene>
    <name evidence="7" type="ORF">GHT06_020679</name>
</gene>
<evidence type="ECO:0000259" key="6">
    <source>
        <dbReference type="Pfam" id="PF19421"/>
    </source>
</evidence>
<feature type="domain" description="Cell morphogenesis central region" evidence="5">
    <location>
        <begin position="1589"/>
        <end position="1769"/>
    </location>
</feature>
<feature type="compositionally biased region" description="Basic and acidic residues" evidence="1">
    <location>
        <begin position="372"/>
        <end position="385"/>
    </location>
</feature>
<feature type="region of interest" description="Disordered" evidence="1">
    <location>
        <begin position="2438"/>
        <end position="2467"/>
    </location>
</feature>
<feature type="compositionally biased region" description="Basic and acidic residues" evidence="1">
    <location>
        <begin position="2826"/>
        <end position="2838"/>
    </location>
</feature>
<dbReference type="Pfam" id="PF14228">
    <property type="entry name" value="MOR2-PAG1_mid"/>
    <property type="match status" value="4"/>
</dbReference>
<dbReference type="GO" id="GO:0005938">
    <property type="term" value="C:cell cortex"/>
    <property type="evidence" value="ECO:0007669"/>
    <property type="project" value="TreeGrafter"/>
</dbReference>
<proteinExistence type="predicted"/>
<feature type="compositionally biased region" description="Basic and acidic residues" evidence="1">
    <location>
        <begin position="2438"/>
        <end position="2448"/>
    </location>
</feature>
<feature type="region of interest" description="Disordered" evidence="1">
    <location>
        <begin position="1932"/>
        <end position="1955"/>
    </location>
</feature>
<feature type="region of interest" description="Disordered" evidence="1">
    <location>
        <begin position="2977"/>
        <end position="3015"/>
    </location>
</feature>
<feature type="compositionally biased region" description="Polar residues" evidence="1">
    <location>
        <begin position="395"/>
        <end position="408"/>
    </location>
</feature>
<dbReference type="PANTHER" id="PTHR12295">
    <property type="entry name" value="FURRY-RELATED"/>
    <property type="match status" value="1"/>
</dbReference>
<dbReference type="InterPro" id="IPR025614">
    <property type="entry name" value="Cell_morpho_N"/>
</dbReference>
<reference evidence="7 8" key="1">
    <citation type="submission" date="2022-05" db="EMBL/GenBank/DDBJ databases">
        <title>A multi-omics perspective on studying reproductive biology in Daphnia sinensis.</title>
        <authorList>
            <person name="Jia J."/>
        </authorList>
    </citation>
    <scope>NUCLEOTIDE SEQUENCE [LARGE SCALE GENOMIC DNA]</scope>
    <source>
        <strain evidence="7 8">WSL</strain>
    </source>
</reference>
<comment type="caution">
    <text evidence="7">The sequence shown here is derived from an EMBL/GenBank/DDBJ whole genome shotgun (WGS) entry which is preliminary data.</text>
</comment>
<dbReference type="SUPFAM" id="SSF48371">
    <property type="entry name" value="ARM repeat"/>
    <property type="match status" value="2"/>
</dbReference>
<evidence type="ECO:0000256" key="1">
    <source>
        <dbReference type="SAM" id="MobiDB-lite"/>
    </source>
</evidence>
<feature type="compositionally biased region" description="Polar residues" evidence="1">
    <location>
        <begin position="2911"/>
        <end position="2925"/>
    </location>
</feature>
<feature type="region of interest" description="Disordered" evidence="1">
    <location>
        <begin position="2751"/>
        <end position="2773"/>
    </location>
</feature>
<feature type="region of interest" description="Disordered" evidence="1">
    <location>
        <begin position="1331"/>
        <end position="1354"/>
    </location>
</feature>
<dbReference type="Pfam" id="PF14225">
    <property type="entry name" value="MOR2-PAG1_C"/>
    <property type="match status" value="1"/>
</dbReference>
<dbReference type="InterPro" id="IPR045842">
    <property type="entry name" value="Fry_C"/>
</dbReference>
<accession>A0AAD5KI56</accession>
<feature type="region of interest" description="Disordered" evidence="1">
    <location>
        <begin position="2908"/>
        <end position="2932"/>
    </location>
</feature>
<dbReference type="InterPro" id="IPR025481">
    <property type="entry name" value="Cell_Morphogen_C"/>
</dbReference>
<feature type="domain" description="Cell morphogenesis protein N-terminal" evidence="3">
    <location>
        <begin position="558"/>
        <end position="1089"/>
    </location>
</feature>
<dbReference type="Pfam" id="PF14222">
    <property type="entry name" value="MOR2-PAG1_N"/>
    <property type="match status" value="1"/>
</dbReference>
<dbReference type="GO" id="GO:0030427">
    <property type="term" value="C:site of polarized growth"/>
    <property type="evidence" value="ECO:0007669"/>
    <property type="project" value="TreeGrafter"/>
</dbReference>
<feature type="signal peptide" evidence="2">
    <location>
        <begin position="1"/>
        <end position="35"/>
    </location>
</feature>
<evidence type="ECO:0000256" key="2">
    <source>
        <dbReference type="SAM" id="SignalP"/>
    </source>
</evidence>
<keyword evidence="8" id="KW-1185">Reference proteome</keyword>
<evidence type="ECO:0000259" key="3">
    <source>
        <dbReference type="Pfam" id="PF14222"/>
    </source>
</evidence>
<feature type="compositionally biased region" description="Polar residues" evidence="1">
    <location>
        <begin position="2449"/>
        <end position="2458"/>
    </location>
</feature>
<dbReference type="InterPro" id="IPR016024">
    <property type="entry name" value="ARM-type_fold"/>
</dbReference>
<dbReference type="InterPro" id="IPR039867">
    <property type="entry name" value="Furry/Tao3/Mor2"/>
</dbReference>
<dbReference type="EMBL" id="WJBH02000009">
    <property type="protein sequence ID" value="KAI9552799.1"/>
    <property type="molecule type" value="Genomic_DNA"/>
</dbReference>
<feature type="domain" description="Cell morphogenesis protein C-terminal" evidence="4">
    <location>
        <begin position="2494"/>
        <end position="2749"/>
    </location>
</feature>
<keyword evidence="2" id="KW-0732">Signal</keyword>
<dbReference type="PANTHER" id="PTHR12295:SF30">
    <property type="entry name" value="PROTEIN FURRY"/>
    <property type="match status" value="1"/>
</dbReference>
<evidence type="ECO:0000259" key="5">
    <source>
        <dbReference type="Pfam" id="PF14228"/>
    </source>
</evidence>
<feature type="region of interest" description="Disordered" evidence="1">
    <location>
        <begin position="372"/>
        <end position="415"/>
    </location>
</feature>
<feature type="chain" id="PRO_5042283152" description="Protein furry" evidence="2">
    <location>
        <begin position="36"/>
        <end position="3431"/>
    </location>
</feature>
<dbReference type="Proteomes" id="UP000820818">
    <property type="component" value="Linkage Group LG9"/>
</dbReference>
<sequence length="3431" mass="384264">MSILLKLLFTCFSLDNSGAMLSLAVLLMIAGPISAGPVSSSIYGGAVYQTTKAPEYYTAKAAEYYTTASYYTTKAPEYYTTAAYYPTKAPEYYTTASYYTTKAPEYYGTAKKEDYYTTKAPEYYTTASYYTTKAPEYYATKAPEYYTTKKVEYYTTASYYTTKAPEYYTTASYYTTKAPEYYTTASYYTTKAPEYYTTASYYTTKAPEYYTTASYYTTKAPEYYTTASYYTTKAPEYYTTASYYTTKAPEYYATKASEYYTTKKEEYYTTPAAYYTTTYAAPTSYTTKAAEYYTTPAPYYTTYAAPSYYTEAQNCSSGSAGSACDSGCARSRVDAHSSVAAESGLCSPQSTKDDIVPALEIPKLSDIISIGDKLDSDRPIGERQSPDGQEEESDSNTTVKTIDEQSPTPVEEQGEDVMRDVIPSSNILPWYARKERSINTPTSVQVETSLKPGEYVMRNLFAEFVIQADKKITGVMAEAFDRSLSKSLQRGEDAQFDQLLSSFGSVAEHCLPSLLRTLFAWFERQGIEWMPGNEHKQKGDTKRRQVADYFSEEEYIMERRDLAVQFILCLVLIEVLKQLPVHPGHEDLVNYIENLAFKNFKYRDGVQNSPNAANMLVIADLYAEVIGVLAQSRFHSVRKRFMSELKELRGREASPATTQAIISLLMGMKFFRVKMVPIEEFEASFQFMQECAHYFLEVKDKDIKHSLAGLFVEILVPVAATVKHEVNVPCLKNFVEMLYPPTIDLATKNKHRLALFPLVTCLLCVGQKMFFLSNWHCFLAMCLNHLKNRDPQFSRVALESLYRLLWVYMIRIKCESNSATLSRLLSIVNSLFPKGSKSVVPRDTPLNIFVKIIQFIAQERLDFAMREIVFDLLSVARPVKIILTPERMNIGLRAFLVIADSLQKKEGEPPMPRTVGALPSGSTMRVKKTYLSKMLTEDAARSIGMSAYYPYMRKVLNGILRALDGQFGRPLIMTNLQNINKEPDEMMSGERKPKIDLFRTCVAAMPRLIPDGMSRGELVELLSRITLHMDEELRTLAFQCLQNIVVDFPVWREDVLYGYIQFIVKEVPDTSPQLLDNVLRILLQLLSTWRNSVITATHRSPQEDLPSTISKLETASALRAAEGLALVMLCQCRLPPRRVSALILKEVKLLLKAFGLTSRDEEPVLDVMDTYCAAVVDKWSHLLPSSERAALQNVDLQWLSERSSPVWTSGVIDDSTNKGSVAANSVSGVDVWSSCLYSFLEKDRVTSHCLSATANAWTIVFTRLNSLYIVVDPTPVSDNRASLLRSAATVKRPVNERDVYLHLWKNYVAFACRVVPPSTNPVLRCASPDISLSSSPDGMSTERSEVRSSSGTVSPSSLYKLIVPLIRCEVTDMRSTVVNALGMINHAAIRDLMDELLLYIREALDRKQGNVRRQRRRDALRLQLVRVFQLIANRGTFGMSYVNGESNPLHPVVIEFLDGMRQCLELDTDRDSVAGREVRSCFALFVTNLIDCFPLDVRPSLLKRDLRQQLFILFAGWSGKFGRPFGFNSSSAAKEQEPSELELTAVEAMSSVLCCGPCFNRQGLTEDNHSDVYSWLDILLASKNEKVYSLAQETVVLLLEFNPDISPLLDWVVDRCYTGNAQVADGCFLALATIFSAREYPCDHYTAIINVTLMSTGCPRTIIHEVALQLLQVLDARFFGSGPSLPLAFGDLDSEATERAEGGISTLDALLATTYSRSQIYLSRQLAQLHPELTMPMFSEITHRLQTARPTVRQLLFRYLLPWLCNMELVDPNLPPMSSGYNYPTYCADLGRSAPGAAANNMAGDTNETGHREGWGSAEATEMVLNNLFYVTVKFGDDHPKELEDVWAELCTCWPTNLRVILRYLFIVTGMAASELLPYAKRVVIYLGRARPERLLDELINELQTIETMSCLIERTETPPFFRVTSLRKTSSHWGESGAEPTAPSGSSGGQINRAEDASLGIGGLNVEKGTIHTKRHSSEDPGMLTLSAAAVVAGSVCSASIPAVNKLSCSSPRLDRSRSHNDAENLVTKKVVLEEHPSTINPPNNDYESSQPHPLPMPEYGGYFAPLTEFLPNSSQPVNGFHRCNLAVMFLVDLVVEGMEQGSEVDWSVHLPLVLHMAILGLDHTRPLVSEHCKQLLLNLLLVLADHGDHLTVAKVLLQTRTEQLKYGLTTSALPVQKHNFTEPDSEFDSYLSAPFMQLGTPTWSSSETGEDLSGDGDDSTEMPATVALSDVIKSLIYFISSRPGQPLWSYEDITSKVWSVRSAEQLDVFVQHICRVFSESLPHSHLEERWAQVALHLALSSPSRHYAGRSLQIFRGLRVPITSRMLTDILSRLVETAAEQGEDMQGYVTELVLTLEASVESLETDFRPMDVARDIFKSTPNLNNKECGSPFLERATGANLTRRHAFYGRTHLSAGNAPYSHIRSTSYTAACGDKKTGNSDLKDQMRGRSSSGNANGVTLFPGSSLSRSRSAQSLKQALETGLVQDDKLAILAQLFWIAVCLLESDYEHEFLLALRLLERVLHRLPLDRPDCRDRVEKMLPQLKWNNFAGVHAIVLKGCTSPNVSTYESTLSLLSQFTPFLEIALMDPSIGSAFAINVMALLPYMVANYEDATPLCIRSAENIAHVSTEKGKKMENLATVMTLYSRRTFSKESFQWTKCVVKYLHDSYGYLTLPMVTFLVEVLERGPNGMQGAVLSILHCLLHYVDFNLSSNAQQVNADLLRVIAKYIEGVHWKEALKILKLAVTRSSSLVAPPSSASGPSSGWGSDSNASSFSDSELFVKKELPGRTMEFTYDLSQTPIIGRRHTGPGTESYRPKDPFTSATEADTKVASNKEEKAPGNGASSPRRSVSLSSADSSSISGWKRPWLSQARVRESLVNLLTAFGQRVGLPKSPSVIFSQSSELLERQSSMASSMEEVSTQQDLSGDSKLDDSVTTDQQFGVFKDFDFLEYELESQEDEGMDQFNWGVHRHSLSSLNAEGEKENTTQATPNHSSRKDHGIEESSDDDMGSVSPLDDMEAGLRHSINEFPSMTITRDLPSSLPLDLNSSHSEIHSDSSQSECSEGDGGDVTPCNLSPCIIGPMTSATPPSFMTPEDTATQPHSSLEDIDPTWRTHFQLLVTEGGPSQLVSSLHYLPKLFRDVRAKVLSATRECCHYLQNSQGNGAAVLRQICANFQATADVVATRCECPFIFCESSLNDWAHSRYWKRLRFTLMEFYEHSETCTDRREHALECLGLVQSTLKLQMMGETFPEQTYDEQHYDLCRYLYRLHFQVLLFMENSAKLVNALQNVATAHEMLDMSSDVGLIRMGLYQALEEIELDSLDGSQATPTDMSLNDASIQEEMNIKELEYNLLELLMNKRFVKALRLTRQYRQCWPHDYFGTSDDEELAAIMRIYGRYIARYVRRSFIPTYKALIYIIRGNMTRTRRRSTFL</sequence>
<feature type="domain" description="Cell morphogenesis central region" evidence="5">
    <location>
        <begin position="1821"/>
        <end position="1904"/>
    </location>
</feature>
<name>A0AAD5KI56_9CRUS</name>